<dbReference type="GO" id="GO:0003729">
    <property type="term" value="F:mRNA binding"/>
    <property type="evidence" value="ECO:0000318"/>
    <property type="project" value="GO_Central"/>
</dbReference>
<sequence length="194" mass="21498">MTFLVILPMKTIGQIPVASEILAPLMHHMIATFRNSKKPSFDGDYIRSGSNGLGGHHLVDDDPRLMSKGRPPQIIPVIRKMGGVPEISLPIDASNTLYVEGFPVSCSRREISHIFRPFVGYRGVRLVTTESKYSSGNMLVLCFVDFLSPAHAATAMDALQGYRVDEYDGKSPRLMLQFARDRGPRSGGGHWVKR</sequence>
<evidence type="ECO:0000313" key="5">
    <source>
        <dbReference type="Proteomes" id="UP000030748"/>
    </source>
</evidence>
<evidence type="ECO:0000259" key="3">
    <source>
        <dbReference type="PROSITE" id="PS50102"/>
    </source>
</evidence>
<dbReference type="PANTHER" id="PTHR10501">
    <property type="entry name" value="U1 SMALL NUCLEAR RIBONUCLEOPROTEIN A/U2 SMALL NUCLEAR RIBONUCLEOPROTEIN B"/>
    <property type="match status" value="1"/>
</dbReference>
<keyword evidence="5" id="KW-1185">Reference proteome</keyword>
<dbReference type="InterPro" id="IPR000504">
    <property type="entry name" value="RRM_dom"/>
</dbReference>
<organism evidence="4 5">
    <name type="scientific">Erythranthe guttata</name>
    <name type="common">Yellow monkey flower</name>
    <name type="synonym">Mimulus guttatus</name>
    <dbReference type="NCBI Taxonomy" id="4155"/>
    <lineage>
        <taxon>Eukaryota</taxon>
        <taxon>Viridiplantae</taxon>
        <taxon>Streptophyta</taxon>
        <taxon>Embryophyta</taxon>
        <taxon>Tracheophyta</taxon>
        <taxon>Spermatophyta</taxon>
        <taxon>Magnoliopsida</taxon>
        <taxon>eudicotyledons</taxon>
        <taxon>Gunneridae</taxon>
        <taxon>Pentapetalae</taxon>
        <taxon>asterids</taxon>
        <taxon>lamiids</taxon>
        <taxon>Lamiales</taxon>
        <taxon>Phrymaceae</taxon>
        <taxon>Erythranthe</taxon>
    </lineage>
</organism>
<dbReference type="EMBL" id="KI632289">
    <property type="protein sequence ID" value="EYU19666.1"/>
    <property type="molecule type" value="Genomic_DNA"/>
</dbReference>
<dbReference type="Pfam" id="PF00076">
    <property type="entry name" value="RRM_1"/>
    <property type="match status" value="1"/>
</dbReference>
<dbReference type="InterPro" id="IPR012677">
    <property type="entry name" value="Nucleotide-bd_a/b_plait_sf"/>
</dbReference>
<evidence type="ECO:0000256" key="1">
    <source>
        <dbReference type="ARBA" id="ARBA00022884"/>
    </source>
</evidence>
<reference evidence="4 5" key="1">
    <citation type="journal article" date="2013" name="Proc. Natl. Acad. Sci. U.S.A.">
        <title>Fine-scale variation in meiotic recombination in Mimulus inferred from population shotgun sequencing.</title>
        <authorList>
            <person name="Hellsten U."/>
            <person name="Wright K.M."/>
            <person name="Jenkins J."/>
            <person name="Shu S."/>
            <person name="Yuan Y."/>
            <person name="Wessler S.R."/>
            <person name="Schmutz J."/>
            <person name="Willis J.H."/>
            <person name="Rokhsar D.S."/>
        </authorList>
    </citation>
    <scope>NUCLEOTIDE SEQUENCE [LARGE SCALE GENOMIC DNA]</scope>
    <source>
        <strain evidence="5">cv. DUN x IM62</strain>
    </source>
</reference>
<dbReference type="Proteomes" id="UP000030748">
    <property type="component" value="Unassembled WGS sequence"/>
</dbReference>
<dbReference type="InterPro" id="IPR035979">
    <property type="entry name" value="RBD_domain_sf"/>
</dbReference>
<dbReference type="Gene3D" id="3.30.70.330">
    <property type="match status" value="1"/>
</dbReference>
<evidence type="ECO:0000256" key="2">
    <source>
        <dbReference type="PROSITE-ProRule" id="PRU00176"/>
    </source>
</evidence>
<dbReference type="EMBL" id="KI632289">
    <property type="protein sequence ID" value="EYU19667.1"/>
    <property type="molecule type" value="Genomic_DNA"/>
</dbReference>
<gene>
    <name evidence="4" type="ORF">MIMGU_mgv1a014291mg</name>
</gene>
<dbReference type="KEGG" id="egt:105977658"/>
<feature type="domain" description="RRM" evidence="3">
    <location>
        <begin position="95"/>
        <end position="181"/>
    </location>
</feature>
<accession>A0A022PTH9</accession>
<keyword evidence="1 2" id="KW-0694">RNA-binding</keyword>
<name>A0A022PTH9_ERYGU</name>
<dbReference type="SUPFAM" id="SSF54928">
    <property type="entry name" value="RNA-binding domain, RBD"/>
    <property type="match status" value="1"/>
</dbReference>
<protein>
    <recommendedName>
        <fullName evidence="3">RRM domain-containing protein</fullName>
    </recommendedName>
</protein>
<proteinExistence type="predicted"/>
<dbReference type="SMART" id="SM00360">
    <property type="entry name" value="RRM"/>
    <property type="match status" value="1"/>
</dbReference>
<dbReference type="CDD" id="cd21618">
    <property type="entry name" value="RRM_AtNSRA_like"/>
    <property type="match status" value="1"/>
</dbReference>
<dbReference type="eggNOG" id="ENOG502QVUV">
    <property type="taxonomic scope" value="Eukaryota"/>
</dbReference>
<dbReference type="OrthoDB" id="431169at2759"/>
<dbReference type="AlphaFoldDB" id="A0A022PTH9"/>
<dbReference type="PROSITE" id="PS50102">
    <property type="entry name" value="RRM"/>
    <property type="match status" value="1"/>
</dbReference>
<evidence type="ECO:0000313" key="4">
    <source>
        <dbReference type="EMBL" id="EYU19667.1"/>
    </source>
</evidence>